<reference evidence="2" key="1">
    <citation type="submission" date="2021-05" db="EMBL/GenBank/DDBJ databases">
        <title>Molecular characterization for Shewanella algae harboring chromosomal blaOXA-55-like strains isolated from clinical and environment sample.</title>
        <authorList>
            <person name="Ohama Y."/>
            <person name="Aoki K."/>
            <person name="Harada S."/>
            <person name="Moriya K."/>
            <person name="Ishii Y."/>
            <person name="Tateda K."/>
        </authorList>
    </citation>
    <scope>NUCLEOTIDE SEQUENCE</scope>
    <source>
        <strain evidence="2">JCM 11563</strain>
    </source>
</reference>
<comment type="caution">
    <text evidence="2">The sequence shown here is derived from an EMBL/GenBank/DDBJ whole genome shotgun (WGS) entry which is preliminary data.</text>
</comment>
<keyword evidence="1" id="KW-1133">Transmembrane helix</keyword>
<sequence length="59" mass="6935">MKVLMDENADPMRKQTPIIENKICIFLIFIVILVNKLVRGLFYLKTSKLKYPHKTVIES</sequence>
<protein>
    <submittedName>
        <fullName evidence="2">Uncharacterized protein</fullName>
    </submittedName>
</protein>
<dbReference type="Proteomes" id="UP000887104">
    <property type="component" value="Unassembled WGS sequence"/>
</dbReference>
<evidence type="ECO:0000313" key="3">
    <source>
        <dbReference type="Proteomes" id="UP000887104"/>
    </source>
</evidence>
<dbReference type="EMBL" id="BPEY01000062">
    <property type="protein sequence ID" value="GIU48919.1"/>
    <property type="molecule type" value="Genomic_DNA"/>
</dbReference>
<accession>A0ABQ4PLF2</accession>
<keyword evidence="1" id="KW-0812">Transmembrane</keyword>
<keyword evidence="3" id="KW-1185">Reference proteome</keyword>
<gene>
    <name evidence="2" type="ORF">TUM4438_31410</name>
</gene>
<evidence type="ECO:0000313" key="2">
    <source>
        <dbReference type="EMBL" id="GIU48919.1"/>
    </source>
</evidence>
<keyword evidence="1" id="KW-0472">Membrane</keyword>
<organism evidence="2 3">
    <name type="scientific">Shewanella sairae</name>
    <dbReference type="NCBI Taxonomy" id="190310"/>
    <lineage>
        <taxon>Bacteria</taxon>
        <taxon>Pseudomonadati</taxon>
        <taxon>Pseudomonadota</taxon>
        <taxon>Gammaproteobacteria</taxon>
        <taxon>Alteromonadales</taxon>
        <taxon>Shewanellaceae</taxon>
        <taxon>Shewanella</taxon>
    </lineage>
</organism>
<evidence type="ECO:0000256" key="1">
    <source>
        <dbReference type="SAM" id="Phobius"/>
    </source>
</evidence>
<feature type="transmembrane region" description="Helical" evidence="1">
    <location>
        <begin position="23"/>
        <end position="44"/>
    </location>
</feature>
<name>A0ABQ4PLF2_9GAMM</name>
<proteinExistence type="predicted"/>